<dbReference type="HOGENOM" id="CLU_100987_0_0_0"/>
<organism evidence="1">
    <name type="scientific">Candidatus Moduliflexus flocculans</name>
    <dbReference type="NCBI Taxonomy" id="1499966"/>
    <lineage>
        <taxon>Bacteria</taxon>
        <taxon>Candidatus Moduliflexota</taxon>
        <taxon>Candidatus Moduliflexia</taxon>
        <taxon>Candidatus Moduliflexales</taxon>
        <taxon>Candidatus Moduliflexaceae</taxon>
    </lineage>
</organism>
<dbReference type="NCBIfam" id="NF047703">
    <property type="entry name" value="slr1658_superfam"/>
    <property type="match status" value="1"/>
</dbReference>
<accession>A0A0S6W060</accession>
<dbReference type="AlphaFoldDB" id="A0A0S6W060"/>
<proteinExistence type="predicted"/>
<sequence length="190" mass="22108">MTKLFGKYTDATDCQEYLTLKFSPHQFSIKDRWRNNGLSADFLADYWTTFFPAKDPSSLRKQAHVKNALSYIANELLENTMKFHCEKSEKPISITLYLFPDKLLFYVTNCAELSVLHRFQDYITMLLAGDLEQLYLGQLEANAKDDTHSTSRMGYLTMMHDYEAELGWKFEPSPEHPEQQQVTTMVLLPI</sequence>
<dbReference type="EMBL" id="DF820459">
    <property type="protein sequence ID" value="GAK52912.1"/>
    <property type="molecule type" value="Genomic_DNA"/>
</dbReference>
<reference evidence="1" key="1">
    <citation type="journal article" date="2015" name="PeerJ">
        <title>First genomic representation of candidate bacterial phylum KSB3 points to enhanced environmental sensing as a trigger of wastewater bulking.</title>
        <authorList>
            <person name="Sekiguchi Y."/>
            <person name="Ohashi A."/>
            <person name="Parks D.H."/>
            <person name="Yamauchi T."/>
            <person name="Tyson G.W."/>
            <person name="Hugenholtz P."/>
        </authorList>
    </citation>
    <scope>NUCLEOTIDE SEQUENCE [LARGE SCALE GENOMIC DNA]</scope>
</reference>
<dbReference type="Proteomes" id="UP000030700">
    <property type="component" value="Unassembled WGS sequence"/>
</dbReference>
<keyword evidence="2" id="KW-1185">Reference proteome</keyword>
<evidence type="ECO:0008006" key="3">
    <source>
        <dbReference type="Google" id="ProtNLM"/>
    </source>
</evidence>
<protein>
    <recommendedName>
        <fullName evidence="3">ATP-binding protein</fullName>
    </recommendedName>
</protein>
<dbReference type="InterPro" id="IPR058084">
    <property type="entry name" value="Slr1658-like"/>
</dbReference>
<evidence type="ECO:0000313" key="1">
    <source>
        <dbReference type="EMBL" id="GAK52912.1"/>
    </source>
</evidence>
<dbReference type="STRING" id="1499966.U14_04169"/>
<gene>
    <name evidence="1" type="ORF">U14_04169</name>
</gene>
<evidence type="ECO:0000313" key="2">
    <source>
        <dbReference type="Proteomes" id="UP000030700"/>
    </source>
</evidence>
<name>A0A0S6W060_9BACT</name>